<keyword evidence="13" id="KW-1185">Reference proteome</keyword>
<dbReference type="CDD" id="cd16917">
    <property type="entry name" value="HATPase_UhpB-NarQ-NarX-like"/>
    <property type="match status" value="1"/>
</dbReference>
<feature type="transmembrane region" description="Helical" evidence="9">
    <location>
        <begin position="60"/>
        <end position="76"/>
    </location>
</feature>
<feature type="transmembrane region" description="Helical" evidence="9">
    <location>
        <begin position="31"/>
        <end position="48"/>
    </location>
</feature>
<evidence type="ECO:0000256" key="8">
    <source>
        <dbReference type="ARBA" id="ARBA00023012"/>
    </source>
</evidence>
<sequence>MKREKLKLYYVFKILVSSILFYASLKFENVAGKRLIVLAFSFIIYILIGVIRESVIKKERLYLFSFLIDVGVIFFLESNSKYLINYFLHIFYILILLEASLLLRRKQSFFVSIITLGVSLSKYFILIYYKRSLSSVSEMMFFGVISIFIVSIIYFSQYYKEEKEKKDVLYAELLSAHKNLKEYSEKVERLATIEERNRIARDIHDTLGHDMTALLMQLELASRFIDKDINQAKNILLELKDSTRENLVKVREIVQTLNPDEDICKGIKSIEELVEEFCKKTGVKANLNIEGDMVKANPSVNITIYRIVQESMTNAVRHGKANEINIIIRYMPNRISFRIYNNGLVEKEIKEGFGLKAMRERVETLDGRIYFSNHEMFTVEGFLPLEVKGND</sequence>
<evidence type="ECO:0000256" key="1">
    <source>
        <dbReference type="ARBA" id="ARBA00000085"/>
    </source>
</evidence>
<dbReference type="InterPro" id="IPR036890">
    <property type="entry name" value="HATPase_C_sf"/>
</dbReference>
<dbReference type="STRING" id="415015.SAMN05660462_01637"/>
<dbReference type="RefSeq" id="WP_091729694.1">
    <property type="nucleotide sequence ID" value="NZ_FNQE01000016.1"/>
</dbReference>
<feature type="domain" description="Histidine kinase/HSP90-like ATPase" evidence="10">
    <location>
        <begin position="302"/>
        <end position="385"/>
    </location>
</feature>
<protein>
    <recommendedName>
        <fullName evidence="2">histidine kinase</fullName>
        <ecNumber evidence="2">2.7.13.3</ecNumber>
    </recommendedName>
</protein>
<dbReference type="GO" id="GO:0016020">
    <property type="term" value="C:membrane"/>
    <property type="evidence" value="ECO:0007669"/>
    <property type="project" value="InterPro"/>
</dbReference>
<evidence type="ECO:0000259" key="11">
    <source>
        <dbReference type="Pfam" id="PF07730"/>
    </source>
</evidence>
<evidence type="ECO:0000313" key="12">
    <source>
        <dbReference type="EMBL" id="SDZ04366.1"/>
    </source>
</evidence>
<evidence type="ECO:0000256" key="4">
    <source>
        <dbReference type="ARBA" id="ARBA00022679"/>
    </source>
</evidence>
<evidence type="ECO:0000256" key="2">
    <source>
        <dbReference type="ARBA" id="ARBA00012438"/>
    </source>
</evidence>
<keyword evidence="7" id="KW-0067">ATP-binding</keyword>
<dbReference type="PANTHER" id="PTHR24421:SF10">
    <property type="entry name" value="NITRATE_NITRITE SENSOR PROTEIN NARQ"/>
    <property type="match status" value="1"/>
</dbReference>
<dbReference type="InterPro" id="IPR011712">
    <property type="entry name" value="Sig_transdc_His_kin_sub3_dim/P"/>
</dbReference>
<dbReference type="Gene3D" id="3.30.565.10">
    <property type="entry name" value="Histidine kinase-like ATPase, C-terminal domain"/>
    <property type="match status" value="1"/>
</dbReference>
<evidence type="ECO:0000256" key="9">
    <source>
        <dbReference type="SAM" id="Phobius"/>
    </source>
</evidence>
<accession>A0A1H3PTK2</accession>
<dbReference type="GO" id="GO:0046983">
    <property type="term" value="F:protein dimerization activity"/>
    <property type="evidence" value="ECO:0007669"/>
    <property type="project" value="InterPro"/>
</dbReference>
<keyword evidence="8" id="KW-0902">Two-component regulatory system</keyword>
<dbReference type="AlphaFoldDB" id="A0A1H3PTK2"/>
<gene>
    <name evidence="12" type="ORF">SAMN05660462_01637</name>
</gene>
<dbReference type="InterPro" id="IPR003594">
    <property type="entry name" value="HATPase_dom"/>
</dbReference>
<feature type="transmembrane region" description="Helical" evidence="9">
    <location>
        <begin position="135"/>
        <end position="156"/>
    </location>
</feature>
<proteinExistence type="predicted"/>
<evidence type="ECO:0000313" key="13">
    <source>
        <dbReference type="Proteomes" id="UP000198625"/>
    </source>
</evidence>
<evidence type="ECO:0000256" key="3">
    <source>
        <dbReference type="ARBA" id="ARBA00022553"/>
    </source>
</evidence>
<keyword evidence="5" id="KW-0547">Nucleotide-binding</keyword>
<dbReference type="Proteomes" id="UP000198625">
    <property type="component" value="Unassembled WGS sequence"/>
</dbReference>
<dbReference type="EMBL" id="FNQE01000016">
    <property type="protein sequence ID" value="SDZ04366.1"/>
    <property type="molecule type" value="Genomic_DNA"/>
</dbReference>
<comment type="catalytic activity">
    <reaction evidence="1">
        <text>ATP + protein L-histidine = ADP + protein N-phospho-L-histidine.</text>
        <dbReference type="EC" id="2.7.13.3"/>
    </reaction>
</comment>
<keyword evidence="6 12" id="KW-0418">Kinase</keyword>
<feature type="domain" description="Signal transduction histidine kinase subgroup 3 dimerisation and phosphoacceptor" evidence="11">
    <location>
        <begin position="195"/>
        <end position="261"/>
    </location>
</feature>
<evidence type="ECO:0000256" key="5">
    <source>
        <dbReference type="ARBA" id="ARBA00022741"/>
    </source>
</evidence>
<dbReference type="OrthoDB" id="9781904at2"/>
<feature type="transmembrane region" description="Helical" evidence="9">
    <location>
        <begin position="82"/>
        <end position="102"/>
    </location>
</feature>
<feature type="transmembrane region" description="Helical" evidence="9">
    <location>
        <begin position="7"/>
        <end position="25"/>
    </location>
</feature>
<keyword evidence="4" id="KW-0808">Transferase</keyword>
<keyword evidence="9" id="KW-0472">Membrane</keyword>
<dbReference type="PANTHER" id="PTHR24421">
    <property type="entry name" value="NITRATE/NITRITE SENSOR PROTEIN NARX-RELATED"/>
    <property type="match status" value="1"/>
</dbReference>
<dbReference type="Gene3D" id="1.20.5.1930">
    <property type="match status" value="1"/>
</dbReference>
<organism evidence="12 13">
    <name type="scientific">Proteiniborus ethanoligenes</name>
    <dbReference type="NCBI Taxonomy" id="415015"/>
    <lineage>
        <taxon>Bacteria</taxon>
        <taxon>Bacillati</taxon>
        <taxon>Bacillota</taxon>
        <taxon>Clostridia</taxon>
        <taxon>Eubacteriales</taxon>
        <taxon>Proteiniborus</taxon>
    </lineage>
</organism>
<keyword evidence="9" id="KW-0812">Transmembrane</keyword>
<reference evidence="12 13" key="1">
    <citation type="submission" date="2016-10" db="EMBL/GenBank/DDBJ databases">
        <authorList>
            <person name="de Groot N.N."/>
        </authorList>
    </citation>
    <scope>NUCLEOTIDE SEQUENCE [LARGE SCALE GENOMIC DNA]</scope>
    <source>
        <strain evidence="12 13">DSM 21650</strain>
    </source>
</reference>
<dbReference type="InterPro" id="IPR050482">
    <property type="entry name" value="Sensor_HK_TwoCompSys"/>
</dbReference>
<evidence type="ECO:0000259" key="10">
    <source>
        <dbReference type="Pfam" id="PF02518"/>
    </source>
</evidence>
<evidence type="ECO:0000256" key="6">
    <source>
        <dbReference type="ARBA" id="ARBA00022777"/>
    </source>
</evidence>
<dbReference type="SUPFAM" id="SSF55874">
    <property type="entry name" value="ATPase domain of HSP90 chaperone/DNA topoisomerase II/histidine kinase"/>
    <property type="match status" value="1"/>
</dbReference>
<dbReference type="GO" id="GO:0005524">
    <property type="term" value="F:ATP binding"/>
    <property type="evidence" value="ECO:0007669"/>
    <property type="project" value="UniProtKB-KW"/>
</dbReference>
<dbReference type="Pfam" id="PF02518">
    <property type="entry name" value="HATPase_c"/>
    <property type="match status" value="1"/>
</dbReference>
<evidence type="ECO:0000256" key="7">
    <source>
        <dbReference type="ARBA" id="ARBA00022840"/>
    </source>
</evidence>
<keyword evidence="3" id="KW-0597">Phosphoprotein</keyword>
<dbReference type="GO" id="GO:0000155">
    <property type="term" value="F:phosphorelay sensor kinase activity"/>
    <property type="evidence" value="ECO:0007669"/>
    <property type="project" value="InterPro"/>
</dbReference>
<name>A0A1H3PTK2_9FIRM</name>
<dbReference type="EC" id="2.7.13.3" evidence="2"/>
<feature type="transmembrane region" description="Helical" evidence="9">
    <location>
        <begin position="109"/>
        <end position="129"/>
    </location>
</feature>
<keyword evidence="9" id="KW-1133">Transmembrane helix</keyword>
<dbReference type="Pfam" id="PF07730">
    <property type="entry name" value="HisKA_3"/>
    <property type="match status" value="1"/>
</dbReference>